<feature type="compositionally biased region" description="Polar residues" evidence="1">
    <location>
        <begin position="62"/>
        <end position="82"/>
    </location>
</feature>
<proteinExistence type="predicted"/>
<sequence>MSETQISINDMATMCEIIKVCSSRGAFLPEELEPIGKIYNKLMAFVKEHTAPKEPVVPVESVNDNKNSTPLSPLSKVQNAGM</sequence>
<organism evidence="2">
    <name type="scientific">viral metagenome</name>
    <dbReference type="NCBI Taxonomy" id="1070528"/>
    <lineage>
        <taxon>unclassified sequences</taxon>
        <taxon>metagenomes</taxon>
        <taxon>organismal metagenomes</taxon>
    </lineage>
</organism>
<dbReference type="AlphaFoldDB" id="A0A6C0EJY6"/>
<name>A0A6C0EJY6_9ZZZZ</name>
<reference evidence="2" key="1">
    <citation type="journal article" date="2020" name="Nature">
        <title>Giant virus diversity and host interactions through global metagenomics.</title>
        <authorList>
            <person name="Schulz F."/>
            <person name="Roux S."/>
            <person name="Paez-Espino D."/>
            <person name="Jungbluth S."/>
            <person name="Walsh D.A."/>
            <person name="Denef V.J."/>
            <person name="McMahon K.D."/>
            <person name="Konstantinidis K.T."/>
            <person name="Eloe-Fadrosh E.A."/>
            <person name="Kyrpides N.C."/>
            <person name="Woyke T."/>
        </authorList>
    </citation>
    <scope>NUCLEOTIDE SEQUENCE</scope>
    <source>
        <strain evidence="2">GVMAG-M-3300001351-8</strain>
    </source>
</reference>
<feature type="region of interest" description="Disordered" evidence="1">
    <location>
        <begin position="54"/>
        <end position="82"/>
    </location>
</feature>
<evidence type="ECO:0000256" key="1">
    <source>
        <dbReference type="SAM" id="MobiDB-lite"/>
    </source>
</evidence>
<evidence type="ECO:0000313" key="2">
    <source>
        <dbReference type="EMBL" id="QHT28971.1"/>
    </source>
</evidence>
<dbReference type="EMBL" id="MN738866">
    <property type="protein sequence ID" value="QHT28971.1"/>
    <property type="molecule type" value="Genomic_DNA"/>
</dbReference>
<accession>A0A6C0EJY6</accession>
<protein>
    <submittedName>
        <fullName evidence="2">Uncharacterized protein</fullName>
    </submittedName>
</protein>